<feature type="compositionally biased region" description="Low complexity" evidence="7">
    <location>
        <begin position="794"/>
        <end position="807"/>
    </location>
</feature>
<dbReference type="InterPro" id="IPR014756">
    <property type="entry name" value="Ig_E-set"/>
</dbReference>
<evidence type="ECO:0000259" key="9">
    <source>
        <dbReference type="SMART" id="SM01268"/>
    </source>
</evidence>
<dbReference type="OrthoDB" id="5600360at2759"/>
<dbReference type="SUPFAM" id="SSF81296">
    <property type="entry name" value="E set domains"/>
    <property type="match status" value="1"/>
</dbReference>
<feature type="region of interest" description="Disordered" evidence="7">
    <location>
        <begin position="740"/>
        <end position="825"/>
    </location>
</feature>
<feature type="non-terminal residue" evidence="10">
    <location>
        <position position="1663"/>
    </location>
</feature>
<gene>
    <name evidence="10" type="ORF">BGZ97_002469</name>
</gene>
<feature type="compositionally biased region" description="Low complexity" evidence="7">
    <location>
        <begin position="462"/>
        <end position="491"/>
    </location>
</feature>
<dbReference type="PANTHER" id="PTHR10665">
    <property type="entry name" value="RECOMBINING BINDING PROTEIN SUPPRESSOR OF HAIRLESS"/>
    <property type="match status" value="1"/>
</dbReference>
<dbReference type="InterPro" id="IPR015351">
    <property type="entry name" value="RBP-J/Cbf11/Cbf12_DNA-bd"/>
</dbReference>
<feature type="compositionally biased region" description="Low complexity" evidence="7">
    <location>
        <begin position="411"/>
        <end position="430"/>
    </location>
</feature>
<evidence type="ECO:0008006" key="12">
    <source>
        <dbReference type="Google" id="ProtNLM"/>
    </source>
</evidence>
<dbReference type="InterPro" id="IPR015350">
    <property type="entry name" value="Beta-trefoil_DNA-bd_dom"/>
</dbReference>
<feature type="region of interest" description="Disordered" evidence="7">
    <location>
        <begin position="1587"/>
        <end position="1647"/>
    </location>
</feature>
<comment type="subcellular location">
    <subcellularLocation>
        <location evidence="1">Nucleus</location>
    </subcellularLocation>
</comment>
<evidence type="ECO:0000256" key="3">
    <source>
        <dbReference type="ARBA" id="ARBA00023015"/>
    </source>
</evidence>
<dbReference type="SUPFAM" id="SSF49417">
    <property type="entry name" value="p53-like transcription factors"/>
    <property type="match status" value="1"/>
</dbReference>
<feature type="domain" description="Beta-trefoil DNA-binding" evidence="9">
    <location>
        <begin position="1022"/>
        <end position="1284"/>
    </location>
</feature>
<proteinExistence type="inferred from homology"/>
<dbReference type="Pfam" id="PF09271">
    <property type="entry name" value="LAG1-DNAbind"/>
    <property type="match status" value="1"/>
</dbReference>
<dbReference type="Pfam" id="PF09270">
    <property type="entry name" value="BTD"/>
    <property type="match status" value="1"/>
</dbReference>
<evidence type="ECO:0000313" key="10">
    <source>
        <dbReference type="EMBL" id="KAG0302180.1"/>
    </source>
</evidence>
<dbReference type="Pfam" id="PF20144">
    <property type="entry name" value="TIG_SUH"/>
    <property type="match status" value="1"/>
</dbReference>
<feature type="compositionally biased region" description="Polar residues" evidence="7">
    <location>
        <begin position="19"/>
        <end position="45"/>
    </location>
</feature>
<dbReference type="SMART" id="SM01268">
    <property type="entry name" value="BTD"/>
    <property type="match status" value="1"/>
</dbReference>
<comment type="caution">
    <text evidence="10">The sequence shown here is derived from an EMBL/GenBank/DDBJ whole genome shotgun (WGS) entry which is preliminary data.</text>
</comment>
<feature type="compositionally biased region" description="Low complexity" evidence="7">
    <location>
        <begin position="765"/>
        <end position="777"/>
    </location>
</feature>
<accession>A0A9P6QYR1</accession>
<dbReference type="InterPro" id="IPR036358">
    <property type="entry name" value="BTD_sf"/>
</dbReference>
<feature type="compositionally biased region" description="Low complexity" evidence="7">
    <location>
        <begin position="1622"/>
        <end position="1634"/>
    </location>
</feature>
<feature type="compositionally biased region" description="Low complexity" evidence="7">
    <location>
        <begin position="309"/>
        <end position="322"/>
    </location>
</feature>
<keyword evidence="6" id="KW-0539">Nucleus</keyword>
<keyword evidence="11" id="KW-1185">Reference proteome</keyword>
<sequence length="1663" mass="180060">MTDIQARSMENQLLPPSPSSTQMPHSHPLTQLQRSSSGAGDQDSLFSSAMEAGSTLAPDWIQSSNDYNNLTSLGFDSMFSFNGQADPFPIDHTEFASNDFGFPPGMAAPISTIFDTTSSSTVVTGTTLDTSSAQGIMDTAFHSSSNNNNNNNSQTASVNGSPDTNGHGHLTSLGLSSSINMEQGTSNSNSPSLLSSSSTMDAAELINLNLALKPQYMNRLKASASATLSNTLAHQPPPVHSQTQQQTQQGQQGQQQQQPQLQSHLHQQQQLQLQQQQQQQQQQMQQQLQQQSLPQHPFQDQGFAPMDLSQSLPVSTSSSQQQHPPALFSRPAARPGQDPIPTSSQSQSQQQTHPFMFAQDQTSPFQLPFHPHPPQHMDEDSLHQNHPFGHSRPLSLGGATHQQQFEDMLFHQQQQQQLQQHQQQQQQQQLSSELKGHFRHSSSPNLSDMVKQEKPMRQRARLQQQQMQLHHQQESLQLSQQQLQQQQQQQQGIHASSIHPFSTHAMNTKNNTMPPVRTITKRPSDLHVDISGRSSSFRLNGDVRNGDFRFGNEGRETTDTTSAPLSPTTASMTAPLTPAFFSPAFGEALGSPGSVLYQNSPFILSSHDRSRASIQTDTSMGSFMDMQASSASSPSSLGSLSEVGHRMFRNSTDSMQAPVETVTPMDIACGFGDMAGGDMTFLDKTDLPSTISNPRAIQHRDSFCHSPDHIDPHNVEVKPSYFSTYQDELKNVKMEMVATPDIEHDQDSTRNIFRDGSIGDTPITPGGSVNGSLSGSVPPAPKMARKRRSNEAVSCSPAATSPSNASSPPRPARSRTISTTSSMIDDKDELSEFSKSVCYGPAASLKPIMLTRDLKPPSTKAMRAIIKRFLAAKTPGLGGEKSVLILTSKVAQKSYGTEKRFLCPPPTTMLLGSNWWSAPLSDDTPVPIPPKMVVSICGEAGSQQGVIDWTTTKDDTITPIVTGKCVSKQLYINDADEKRKKVEVLVKFMMAGDLELGTFASKPIKVISKPSKKRQSIKNMELCIHHGTTISLFNRIRSQTVSTKYLGVSTTTQASAHAPWNYGHNNLKDWPSLDNMGDSSPVNTDGGTCFVARTGGWDPFVVWIVSPGQTRTETLQEHSQRHPGFPPPPAIAINSPAENTPQIPIHYNQPIVLQCLSTGLVSPVMVIRKVDKGSMVLGGGSAGHSSAEYDQEAIGDPVSQLHKVAFQITGQATPATTFSHAKLQQGTYLACLGDVVGMQRANEGKRYLPDPKVVPSPVSESANPFSMDIVPEVPETSVPEGLMEAWSAADDRAMEMGPCQMEKSMVTTADGHRIERKRRVSSSVVIKSTGATTKAAVKSRRRVNTNQQQQQTAVHAYVNVHSASHGTSEGKDKGVKESSKAQALQQQRRSSSVWTEDVTDAAVWTIVGTDCAQYNFCTPGGSDAMSLPRSPVTPSPKVTEVCLNGQNYGSRVTPGPISVNGGSGSKSSSKGHGGHGQNKALRVMEPNLHGHGHHSGGHHDHNGSQHHHHHSHGHHQRNGSNASAGGSGGLFNSTLPTRLMTLKGQGFSPDLSVWFGTVRAPVTELQSGEILVAHVPEEVSLGSSFYFTKDDDEDDAEDDDDDESRSSVLVGGGSDGSGSNGGSPATTSTTAATGDQHDRFRRKRVKGQFESDRVPILLVRKDG</sequence>
<feature type="compositionally biased region" description="Acidic residues" evidence="7">
    <location>
        <begin position="1590"/>
        <end position="1603"/>
    </location>
</feature>
<feature type="compositionally biased region" description="Basic and acidic residues" evidence="7">
    <location>
        <begin position="548"/>
        <end position="558"/>
    </location>
</feature>
<dbReference type="InterPro" id="IPR008967">
    <property type="entry name" value="p53-like_TF_DNA-bd_sf"/>
</dbReference>
<keyword evidence="4" id="KW-0238">DNA-binding</keyword>
<feature type="compositionally biased region" description="Low complexity" evidence="7">
    <location>
        <begin position="143"/>
        <end position="153"/>
    </location>
</feature>
<dbReference type="SUPFAM" id="SSF110217">
    <property type="entry name" value="DNA-binding protein LAG-1 (CSL)"/>
    <property type="match status" value="1"/>
</dbReference>
<dbReference type="InterPro" id="IPR013783">
    <property type="entry name" value="Ig-like_fold"/>
</dbReference>
<feature type="compositionally biased region" description="Low complexity" evidence="7">
    <location>
        <begin position="242"/>
        <end position="269"/>
    </location>
</feature>
<dbReference type="InterPro" id="IPR037095">
    <property type="entry name" value="RBP-J/Cbf11_DNA-bd_sf"/>
</dbReference>
<name>A0A9P6QYR1_9FUNG</name>
<feature type="domain" description="RBP-J/Cbf11/Cbf12 DNA binding" evidence="8">
    <location>
        <begin position="882"/>
        <end position="1021"/>
    </location>
</feature>
<feature type="region of interest" description="Disordered" evidence="7">
    <location>
        <begin position="286"/>
        <end position="397"/>
    </location>
</feature>
<dbReference type="Gene3D" id="2.60.40.10">
    <property type="entry name" value="Immunoglobulins"/>
    <property type="match status" value="1"/>
</dbReference>
<dbReference type="EMBL" id="JAAAIN010001541">
    <property type="protein sequence ID" value="KAG0302180.1"/>
    <property type="molecule type" value="Genomic_DNA"/>
</dbReference>
<dbReference type="Proteomes" id="UP000823405">
    <property type="component" value="Unassembled WGS sequence"/>
</dbReference>
<evidence type="ECO:0000256" key="7">
    <source>
        <dbReference type="SAM" id="MobiDB-lite"/>
    </source>
</evidence>
<evidence type="ECO:0000259" key="8">
    <source>
        <dbReference type="SMART" id="SM01267"/>
    </source>
</evidence>
<dbReference type="InterPro" id="IPR038007">
    <property type="entry name" value="RBP-Jkappa_IPT"/>
</dbReference>
<feature type="compositionally biased region" description="Gly residues" evidence="7">
    <location>
        <begin position="1610"/>
        <end position="1621"/>
    </location>
</feature>
<feature type="region of interest" description="Disordered" evidence="7">
    <location>
        <begin position="139"/>
        <end position="174"/>
    </location>
</feature>
<keyword evidence="3" id="KW-0805">Transcription regulation</keyword>
<keyword evidence="5" id="KW-0804">Transcription</keyword>
<feature type="compositionally biased region" description="Polar residues" evidence="7">
    <location>
        <begin position="154"/>
        <end position="164"/>
    </location>
</feature>
<evidence type="ECO:0000256" key="1">
    <source>
        <dbReference type="ARBA" id="ARBA00004123"/>
    </source>
</evidence>
<dbReference type="GO" id="GO:0005634">
    <property type="term" value="C:nucleus"/>
    <property type="evidence" value="ECO:0007669"/>
    <property type="project" value="UniProtKB-SubCell"/>
</dbReference>
<evidence type="ECO:0000256" key="4">
    <source>
        <dbReference type="ARBA" id="ARBA00023125"/>
    </source>
</evidence>
<dbReference type="GO" id="GO:0000978">
    <property type="term" value="F:RNA polymerase II cis-regulatory region sequence-specific DNA binding"/>
    <property type="evidence" value="ECO:0007669"/>
    <property type="project" value="InterPro"/>
</dbReference>
<evidence type="ECO:0000256" key="2">
    <source>
        <dbReference type="ARBA" id="ARBA00009704"/>
    </source>
</evidence>
<protein>
    <recommendedName>
        <fullName evidence="12">LAG1-DNAbind-domain-containing protein</fullName>
    </recommendedName>
</protein>
<feature type="region of interest" description="Disordered" evidence="7">
    <location>
        <begin position="231"/>
        <end position="269"/>
    </location>
</feature>
<feature type="compositionally biased region" description="Low complexity" evidence="7">
    <location>
        <begin position="1380"/>
        <end position="1392"/>
    </location>
</feature>
<dbReference type="InterPro" id="IPR040159">
    <property type="entry name" value="CLS_fam"/>
</dbReference>
<dbReference type="GO" id="GO:0001228">
    <property type="term" value="F:DNA-binding transcription activator activity, RNA polymerase II-specific"/>
    <property type="evidence" value="ECO:0007669"/>
    <property type="project" value="InterPro"/>
</dbReference>
<feature type="region of interest" description="Disordered" evidence="7">
    <location>
        <begin position="548"/>
        <end position="567"/>
    </location>
</feature>
<evidence type="ECO:0000256" key="5">
    <source>
        <dbReference type="ARBA" id="ARBA00023163"/>
    </source>
</evidence>
<feature type="region of interest" description="Disordered" evidence="7">
    <location>
        <begin position="1421"/>
        <end position="1530"/>
    </location>
</feature>
<evidence type="ECO:0000313" key="11">
    <source>
        <dbReference type="Proteomes" id="UP000823405"/>
    </source>
</evidence>
<feature type="region of interest" description="Disordered" evidence="7">
    <location>
        <begin position="1306"/>
        <end position="1395"/>
    </location>
</feature>
<feature type="compositionally biased region" description="Basic residues" evidence="7">
    <location>
        <begin position="1504"/>
        <end position="1517"/>
    </location>
</feature>
<feature type="region of interest" description="Disordered" evidence="7">
    <location>
        <begin position="1"/>
        <end position="45"/>
    </location>
</feature>
<feature type="compositionally biased region" description="Basic and acidic residues" evidence="7">
    <location>
        <begin position="1368"/>
        <end position="1379"/>
    </location>
</feature>
<feature type="compositionally biased region" description="Low complexity" evidence="7">
    <location>
        <begin position="286"/>
        <end position="295"/>
    </location>
</feature>
<organism evidence="10 11">
    <name type="scientific">Linnemannia gamsii</name>
    <dbReference type="NCBI Taxonomy" id="64522"/>
    <lineage>
        <taxon>Eukaryota</taxon>
        <taxon>Fungi</taxon>
        <taxon>Fungi incertae sedis</taxon>
        <taxon>Mucoromycota</taxon>
        <taxon>Mortierellomycotina</taxon>
        <taxon>Mortierellomycetes</taxon>
        <taxon>Mortierellales</taxon>
        <taxon>Mortierellaceae</taxon>
        <taxon>Linnemannia</taxon>
    </lineage>
</organism>
<feature type="region of interest" description="Disordered" evidence="7">
    <location>
        <begin position="411"/>
        <end position="495"/>
    </location>
</feature>
<dbReference type="Gene3D" id="2.60.40.1450">
    <property type="entry name" value="LAG1, DNA binding domain"/>
    <property type="match status" value="1"/>
</dbReference>
<dbReference type="SMART" id="SM01267">
    <property type="entry name" value="LAG1_DNAbind"/>
    <property type="match status" value="1"/>
</dbReference>
<reference evidence="10" key="1">
    <citation type="journal article" date="2020" name="Fungal Divers.">
        <title>Resolving the Mortierellaceae phylogeny through synthesis of multi-gene phylogenetics and phylogenomics.</title>
        <authorList>
            <person name="Vandepol N."/>
            <person name="Liber J."/>
            <person name="Desiro A."/>
            <person name="Na H."/>
            <person name="Kennedy M."/>
            <person name="Barry K."/>
            <person name="Grigoriev I.V."/>
            <person name="Miller A.N."/>
            <person name="O'Donnell K."/>
            <person name="Stajich J.E."/>
            <person name="Bonito G."/>
        </authorList>
    </citation>
    <scope>NUCLEOTIDE SEQUENCE</scope>
    <source>
        <strain evidence="10">NVP60</strain>
    </source>
</reference>
<comment type="similarity">
    <text evidence="2">Belongs to the Su(H) family.</text>
</comment>
<evidence type="ECO:0000256" key="6">
    <source>
        <dbReference type="ARBA" id="ARBA00023242"/>
    </source>
</evidence>
<dbReference type="FunFam" id="2.60.40.1450:FF:000003">
    <property type="entry name" value="Related to J kappa-recombination signal binding protein"/>
    <property type="match status" value="1"/>
</dbReference>